<proteinExistence type="predicted"/>
<dbReference type="Proteomes" id="UP000824024">
    <property type="component" value="Unassembled WGS sequence"/>
</dbReference>
<evidence type="ECO:0000313" key="1">
    <source>
        <dbReference type="EMBL" id="HIZ06645.1"/>
    </source>
</evidence>
<organism evidence="1 2">
    <name type="scientific">Candidatus Eubacterium avistercoris</name>
    <dbReference type="NCBI Taxonomy" id="2838567"/>
    <lineage>
        <taxon>Bacteria</taxon>
        <taxon>Bacillati</taxon>
        <taxon>Bacillota</taxon>
        <taxon>Clostridia</taxon>
        <taxon>Eubacteriales</taxon>
        <taxon>Eubacteriaceae</taxon>
        <taxon>Eubacterium</taxon>
    </lineage>
</organism>
<sequence length="139" mass="17227">MDFERDLYRGAAGYYPEMFRQPFYMSYPAGSRFMDEAEYERDSRRLQEMYPKDARAVQEKVSDVCDRMEYEGSMMFDEYPDRYSVTALCRKIYREITGEKELQGTACEKDRLYQLIEVMLVHEMFRRRCRYRRCRRWYY</sequence>
<accession>A0A9D2D184</accession>
<name>A0A9D2D184_9FIRM</name>
<protein>
    <submittedName>
        <fullName evidence="1">Uncharacterized protein</fullName>
    </submittedName>
</protein>
<evidence type="ECO:0000313" key="2">
    <source>
        <dbReference type="Proteomes" id="UP000824024"/>
    </source>
</evidence>
<dbReference type="AlphaFoldDB" id="A0A9D2D184"/>
<comment type="caution">
    <text evidence="1">The sequence shown here is derived from an EMBL/GenBank/DDBJ whole genome shotgun (WGS) entry which is preliminary data.</text>
</comment>
<gene>
    <name evidence="1" type="ORF">IAA08_01775</name>
</gene>
<dbReference type="EMBL" id="DXCH01000046">
    <property type="protein sequence ID" value="HIZ06645.1"/>
    <property type="molecule type" value="Genomic_DNA"/>
</dbReference>
<reference evidence="1" key="2">
    <citation type="submission" date="2021-04" db="EMBL/GenBank/DDBJ databases">
        <authorList>
            <person name="Gilroy R."/>
        </authorList>
    </citation>
    <scope>NUCLEOTIDE SEQUENCE</scope>
    <source>
        <strain evidence="1">CHK192-9172</strain>
    </source>
</reference>
<reference evidence="1" key="1">
    <citation type="journal article" date="2021" name="PeerJ">
        <title>Extensive microbial diversity within the chicken gut microbiome revealed by metagenomics and culture.</title>
        <authorList>
            <person name="Gilroy R."/>
            <person name="Ravi A."/>
            <person name="Getino M."/>
            <person name="Pursley I."/>
            <person name="Horton D.L."/>
            <person name="Alikhan N.F."/>
            <person name="Baker D."/>
            <person name="Gharbi K."/>
            <person name="Hall N."/>
            <person name="Watson M."/>
            <person name="Adriaenssens E.M."/>
            <person name="Foster-Nyarko E."/>
            <person name="Jarju S."/>
            <person name="Secka A."/>
            <person name="Antonio M."/>
            <person name="Oren A."/>
            <person name="Chaudhuri R.R."/>
            <person name="La Ragione R."/>
            <person name="Hildebrand F."/>
            <person name="Pallen M.J."/>
        </authorList>
    </citation>
    <scope>NUCLEOTIDE SEQUENCE</scope>
    <source>
        <strain evidence="1">CHK192-9172</strain>
    </source>
</reference>